<gene>
    <name evidence="1" type="ORF">TRIUR3_21470</name>
</gene>
<sequence>MAQETCFPVTDRDLLQGWVRIGATAPGRLPCPNRTTVLEKAIHGFADNPGDNVIVPALGTTFDSVREAYNFYNLCSWRKDLALDTGKAGLRTVGRVIAIALLSLGCCGPKTMGCRFPFLEELDESATLMEQAAFAVVRLAMSADKKVREEDRVKGVRREALPPESEMFNGKMNLHASGWVKSCGMESRSRC</sequence>
<organism evidence="1">
    <name type="scientific">Triticum urartu</name>
    <name type="common">Red wild einkorn</name>
    <name type="synonym">Crithodium urartu</name>
    <dbReference type="NCBI Taxonomy" id="4572"/>
    <lineage>
        <taxon>Eukaryota</taxon>
        <taxon>Viridiplantae</taxon>
        <taxon>Streptophyta</taxon>
        <taxon>Embryophyta</taxon>
        <taxon>Tracheophyta</taxon>
        <taxon>Spermatophyta</taxon>
        <taxon>Magnoliopsida</taxon>
        <taxon>Liliopsida</taxon>
        <taxon>Poales</taxon>
        <taxon>Poaceae</taxon>
        <taxon>BOP clade</taxon>
        <taxon>Pooideae</taxon>
        <taxon>Triticodae</taxon>
        <taxon>Triticeae</taxon>
        <taxon>Triticinae</taxon>
        <taxon>Triticum</taxon>
    </lineage>
</organism>
<proteinExistence type="predicted"/>
<accession>M7ZZR9</accession>
<reference evidence="1" key="1">
    <citation type="journal article" date="2013" name="Nature">
        <title>Draft genome of the wheat A-genome progenitor Triticum urartu.</title>
        <authorList>
            <person name="Ling H.Q."/>
            <person name="Zhao S."/>
            <person name="Liu D."/>
            <person name="Wang J."/>
            <person name="Sun H."/>
            <person name="Zhang C."/>
            <person name="Fan H."/>
            <person name="Li D."/>
            <person name="Dong L."/>
            <person name="Tao Y."/>
            <person name="Gao C."/>
            <person name="Wu H."/>
            <person name="Li Y."/>
            <person name="Cui Y."/>
            <person name="Guo X."/>
            <person name="Zheng S."/>
            <person name="Wang B."/>
            <person name="Yu K."/>
            <person name="Liang Q."/>
            <person name="Yang W."/>
            <person name="Lou X."/>
            <person name="Chen J."/>
            <person name="Feng M."/>
            <person name="Jian J."/>
            <person name="Zhang X."/>
            <person name="Luo G."/>
            <person name="Jiang Y."/>
            <person name="Liu J."/>
            <person name="Wang Z."/>
            <person name="Sha Y."/>
            <person name="Zhang B."/>
            <person name="Wu H."/>
            <person name="Tang D."/>
            <person name="Shen Q."/>
            <person name="Xue P."/>
            <person name="Zou S."/>
            <person name="Wang X."/>
            <person name="Liu X."/>
            <person name="Wang F."/>
            <person name="Yang Y."/>
            <person name="An X."/>
            <person name="Dong Z."/>
            <person name="Zhang K."/>
            <person name="Zhang X."/>
            <person name="Luo M.C."/>
            <person name="Dvorak J."/>
            <person name="Tong Y."/>
            <person name="Wang J."/>
            <person name="Yang H."/>
            <person name="Li Z."/>
            <person name="Wang D."/>
            <person name="Zhang A."/>
            <person name="Wang J."/>
        </authorList>
    </citation>
    <scope>NUCLEOTIDE SEQUENCE</scope>
</reference>
<evidence type="ECO:0000313" key="1">
    <source>
        <dbReference type="EMBL" id="EMS57885.1"/>
    </source>
</evidence>
<dbReference type="AlphaFoldDB" id="M7ZZR9"/>
<dbReference type="EMBL" id="KD138930">
    <property type="protein sequence ID" value="EMS57885.1"/>
    <property type="molecule type" value="Genomic_DNA"/>
</dbReference>
<name>M7ZZR9_TRIUA</name>
<protein>
    <submittedName>
        <fullName evidence="1">Uncharacterized protein</fullName>
    </submittedName>
</protein>